<reference evidence="2 4" key="2">
    <citation type="submission" date="2018-02" db="EMBL/GenBank/DDBJ databases">
        <title>Bacteriophage NCPPB3778 and a type I-E CRISPR drive the evolution of the US Biological Select Agent, Rathayibacter toxicus.</title>
        <authorList>
            <person name="Davis E.W.II."/>
            <person name="Tabima J.F."/>
            <person name="Weisberg A.J."/>
            <person name="Lopes L.D."/>
            <person name="Wiseman M.S."/>
            <person name="Wiseman M.S."/>
            <person name="Pupko T."/>
            <person name="Belcher M.S."/>
            <person name="Sechler A.J."/>
            <person name="Tancos M.A."/>
            <person name="Schroeder B.K."/>
            <person name="Murray T.D."/>
            <person name="Luster D.G."/>
            <person name="Schneider W.L."/>
            <person name="Rogers E."/>
            <person name="Andreote F.D."/>
            <person name="Grunwald N.J."/>
            <person name="Putnam M.L."/>
            <person name="Chang J.H."/>
        </authorList>
    </citation>
    <scope>NUCLEOTIDE SEQUENCE [LARGE SCALE GENOMIC DNA]</scope>
    <source>
        <strain evidence="2 4">FH99</strain>
    </source>
</reference>
<evidence type="ECO:0000313" key="1">
    <source>
        <dbReference type="EMBL" id="KKM46347.1"/>
    </source>
</evidence>
<dbReference type="GeneID" id="93667602"/>
<dbReference type="EMBL" id="LBFI01000024">
    <property type="protein sequence ID" value="KKM46347.1"/>
    <property type="molecule type" value="Genomic_DNA"/>
</dbReference>
<comment type="caution">
    <text evidence="1">The sequence shown here is derived from an EMBL/GenBank/DDBJ whole genome shotgun (WGS) entry which is preliminary data.</text>
</comment>
<protein>
    <submittedName>
        <fullName evidence="1">Uncharacterized protein</fullName>
    </submittedName>
</protein>
<evidence type="ECO:0000313" key="3">
    <source>
        <dbReference type="Proteomes" id="UP000052979"/>
    </source>
</evidence>
<reference evidence="1 3" key="1">
    <citation type="submission" date="2015-04" db="EMBL/GenBank/DDBJ databases">
        <title>Draft genome sequence of Rathayibacter toxicus strain FH-142 (AKA 70134 or CS 32), a Western Australian isolate.</title>
        <authorList>
            <consortium name="Consortium for Microbial Forensics and Genomics (microFORGE)"/>
            <person name="Knight B.M."/>
            <person name="Roberts D.P."/>
            <person name="Lin D."/>
            <person name="Hari K."/>
            <person name="Fletcher J."/>
            <person name="Melcher U."/>
            <person name="Blagden T."/>
            <person name="Luster D.G."/>
            <person name="Sechler A.J."/>
            <person name="Schneider W.L."/>
            <person name="Winegar R.A."/>
        </authorList>
    </citation>
    <scope>NUCLEOTIDE SEQUENCE [LARGE SCALE GENOMIC DNA]</scope>
    <source>
        <strain evidence="1 3">FH142</strain>
    </source>
</reference>
<evidence type="ECO:0000313" key="2">
    <source>
        <dbReference type="EMBL" id="PPI16489.1"/>
    </source>
</evidence>
<dbReference type="EMBL" id="PSWU01000004">
    <property type="protein sequence ID" value="PPI16489.1"/>
    <property type="molecule type" value="Genomic_DNA"/>
</dbReference>
<dbReference type="Proteomes" id="UP000052979">
    <property type="component" value="Unassembled WGS sequence"/>
</dbReference>
<organism evidence="1 3">
    <name type="scientific">Rathayibacter toxicus</name>
    <dbReference type="NCBI Taxonomy" id="145458"/>
    <lineage>
        <taxon>Bacteria</taxon>
        <taxon>Bacillati</taxon>
        <taxon>Actinomycetota</taxon>
        <taxon>Actinomycetes</taxon>
        <taxon>Micrococcales</taxon>
        <taxon>Microbacteriaceae</taxon>
        <taxon>Rathayibacter</taxon>
    </lineage>
</organism>
<gene>
    <name evidence="2" type="ORF">C5C51_03600</name>
    <name evidence="1" type="ORF">VT73_04835</name>
</gene>
<dbReference type="AlphaFoldDB" id="A0A0C5BGH3"/>
<dbReference type="KEGG" id="rtx:TI83_03810"/>
<name>A0A0C5BGH3_9MICO</name>
<dbReference type="PATRIC" id="fig|145458.7.peg.879"/>
<dbReference type="STRING" id="145458.APU90_02660"/>
<dbReference type="RefSeq" id="WP_027692403.1">
    <property type="nucleotide sequence ID" value="NZ_CP010848.1"/>
</dbReference>
<accession>A0A0C5BGH3</accession>
<sequence length="64" mass="6784">MGERTWLIALSVAATRVPRRLSVSGALRGVGTLLDREDDSMSWRVAPTAIEHLPNAGLGGVVLS</sequence>
<dbReference type="KEGG" id="rtc:APU90_02660"/>
<evidence type="ECO:0000313" key="4">
    <source>
        <dbReference type="Proteomes" id="UP000237966"/>
    </source>
</evidence>
<dbReference type="Proteomes" id="UP000237966">
    <property type="component" value="Unassembled WGS sequence"/>
</dbReference>
<proteinExistence type="predicted"/>
<keyword evidence="3" id="KW-1185">Reference proteome</keyword>